<evidence type="ECO:0000313" key="1">
    <source>
        <dbReference type="EMBL" id="KKZ72992.1"/>
    </source>
</evidence>
<dbReference type="EMBL" id="LAQS01000021">
    <property type="protein sequence ID" value="KKZ72992.1"/>
    <property type="molecule type" value="Genomic_DNA"/>
</dbReference>
<sequence length="511" mass="52869">MPSVRAELPGASALLGWLTDPEAPRLCLVTEAPGLLDWLAAQGPRAGGRRRTARALVPLTGQTALGTTWATAAHLGVVATSPADLVRVLATTETGRTPRTVLLLPSLHAAAEPTRIAELLRDLATQGRIRVVVETREGTPEHTILTEARVTVVDAAQATEPEPPPATEAAPPDLSDPLAVIAADPYRVTAGYLADPEDRHGGLRPAWLRAGQALCAARTPADRALALLAALGDGADPRLGPALAAAAEPAPWRVRWSRVAGDVAPPWPGPVAALAVQGGTVLAADLAGTVRLLGAADARPLGRLDHPVTGRVTALAPAPDGTVLLLDERGRLHAVPGRNPRPPYLQRLTEAVSATLTRHPGTALAAISGSVVVGDRLGSVHAFGLTGLHQAALHSGRVTAVAAVESETPFVCSGGIDGTVRRWTPGKDPDPTPLAERASPVVSLHAAETPYGPFVAVAWADGAVEFRGLETADHLTFRPGPPVRAVAVTQDAALLTGLDESVIRLDRTTPT</sequence>
<protein>
    <submittedName>
        <fullName evidence="1">Uncharacterized protein</fullName>
    </submittedName>
</protein>
<keyword evidence="2" id="KW-1185">Reference proteome</keyword>
<dbReference type="InterPro" id="IPR015943">
    <property type="entry name" value="WD40/YVTN_repeat-like_dom_sf"/>
</dbReference>
<dbReference type="OrthoDB" id="3443514at2"/>
<dbReference type="InterPro" id="IPR011047">
    <property type="entry name" value="Quinoprotein_ADH-like_sf"/>
</dbReference>
<evidence type="ECO:0000313" key="2">
    <source>
        <dbReference type="Proteomes" id="UP000265325"/>
    </source>
</evidence>
<dbReference type="Gene3D" id="2.130.10.10">
    <property type="entry name" value="YVTN repeat-like/Quinoprotein amine dehydrogenase"/>
    <property type="match status" value="1"/>
</dbReference>
<dbReference type="RefSeq" id="WP_046908399.1">
    <property type="nucleotide sequence ID" value="NZ_BAAAXG010000028.1"/>
</dbReference>
<name>A0A2P2GN95_STREW</name>
<organism evidence="1 2">
    <name type="scientific">Streptomyces showdoensis</name>
    <dbReference type="NCBI Taxonomy" id="68268"/>
    <lineage>
        <taxon>Bacteria</taxon>
        <taxon>Bacillati</taxon>
        <taxon>Actinomycetota</taxon>
        <taxon>Actinomycetes</taxon>
        <taxon>Kitasatosporales</taxon>
        <taxon>Streptomycetaceae</taxon>
        <taxon>Streptomyces</taxon>
    </lineage>
</organism>
<proteinExistence type="predicted"/>
<dbReference type="Proteomes" id="UP000265325">
    <property type="component" value="Unassembled WGS sequence"/>
</dbReference>
<accession>A0A2P2GN95</accession>
<comment type="caution">
    <text evidence="1">The sequence shown here is derived from an EMBL/GenBank/DDBJ whole genome shotgun (WGS) entry which is preliminary data.</text>
</comment>
<dbReference type="AlphaFoldDB" id="A0A2P2GN95"/>
<reference evidence="1 2" key="1">
    <citation type="submission" date="2015-05" db="EMBL/GenBank/DDBJ databases">
        <title>Draft Genome assembly of Streptomyces showdoensis.</title>
        <authorList>
            <person name="Thapa K.K."/>
            <person name="Metsa-Ketela M."/>
        </authorList>
    </citation>
    <scope>NUCLEOTIDE SEQUENCE [LARGE SCALE GENOMIC DNA]</scope>
    <source>
        <strain evidence="1 2">ATCC 15227</strain>
    </source>
</reference>
<dbReference type="SUPFAM" id="SSF50998">
    <property type="entry name" value="Quinoprotein alcohol dehydrogenase-like"/>
    <property type="match status" value="1"/>
</dbReference>
<gene>
    <name evidence="1" type="ORF">VO63_15755</name>
</gene>